<gene>
    <name evidence="2" type="ORF">KSP40_PGU016732</name>
</gene>
<organism evidence="2 3">
    <name type="scientific">Platanthera guangdongensis</name>
    <dbReference type="NCBI Taxonomy" id="2320717"/>
    <lineage>
        <taxon>Eukaryota</taxon>
        <taxon>Viridiplantae</taxon>
        <taxon>Streptophyta</taxon>
        <taxon>Embryophyta</taxon>
        <taxon>Tracheophyta</taxon>
        <taxon>Spermatophyta</taxon>
        <taxon>Magnoliopsida</taxon>
        <taxon>Liliopsida</taxon>
        <taxon>Asparagales</taxon>
        <taxon>Orchidaceae</taxon>
        <taxon>Orchidoideae</taxon>
        <taxon>Orchideae</taxon>
        <taxon>Orchidinae</taxon>
        <taxon>Platanthera</taxon>
    </lineage>
</organism>
<dbReference type="Pfam" id="PF13456">
    <property type="entry name" value="RVT_3"/>
    <property type="match status" value="1"/>
</dbReference>
<comment type="caution">
    <text evidence="2">The sequence shown here is derived from an EMBL/GenBank/DDBJ whole genome shotgun (WGS) entry which is preliminary data.</text>
</comment>
<protein>
    <recommendedName>
        <fullName evidence="1">RNase H type-1 domain-containing protein</fullName>
    </recommendedName>
</protein>
<evidence type="ECO:0000313" key="2">
    <source>
        <dbReference type="EMBL" id="KAK8947793.1"/>
    </source>
</evidence>
<sequence>MLKAKGIIIEGDCKNVLYVCRNSLRRANWNDATFIAQDLYFLAELNQLLIRHIPREANRLADFCAKYGSSCNFVWNDVIAAPPEFMEIVHDDFGYGAFFFLVFSPHFMMLMQLSWVDPAGENGEFEPEGRGDCSKRSFLGRFSSRAGGNGANAAEG</sequence>
<evidence type="ECO:0000313" key="3">
    <source>
        <dbReference type="Proteomes" id="UP001412067"/>
    </source>
</evidence>
<reference evidence="2 3" key="1">
    <citation type="journal article" date="2022" name="Nat. Plants">
        <title>Genomes of leafy and leafless Platanthera orchids illuminate the evolution of mycoheterotrophy.</title>
        <authorList>
            <person name="Li M.H."/>
            <person name="Liu K.W."/>
            <person name="Li Z."/>
            <person name="Lu H.C."/>
            <person name="Ye Q.L."/>
            <person name="Zhang D."/>
            <person name="Wang J.Y."/>
            <person name="Li Y.F."/>
            <person name="Zhong Z.M."/>
            <person name="Liu X."/>
            <person name="Yu X."/>
            <person name="Liu D.K."/>
            <person name="Tu X.D."/>
            <person name="Liu B."/>
            <person name="Hao Y."/>
            <person name="Liao X.Y."/>
            <person name="Jiang Y.T."/>
            <person name="Sun W.H."/>
            <person name="Chen J."/>
            <person name="Chen Y.Q."/>
            <person name="Ai Y."/>
            <person name="Zhai J.W."/>
            <person name="Wu S.S."/>
            <person name="Zhou Z."/>
            <person name="Hsiao Y.Y."/>
            <person name="Wu W.L."/>
            <person name="Chen Y.Y."/>
            <person name="Lin Y.F."/>
            <person name="Hsu J.L."/>
            <person name="Li C.Y."/>
            <person name="Wang Z.W."/>
            <person name="Zhao X."/>
            <person name="Zhong W.Y."/>
            <person name="Ma X.K."/>
            <person name="Ma L."/>
            <person name="Huang J."/>
            <person name="Chen G.Z."/>
            <person name="Huang M.Z."/>
            <person name="Huang L."/>
            <person name="Peng D.H."/>
            <person name="Luo Y.B."/>
            <person name="Zou S.Q."/>
            <person name="Chen S.P."/>
            <person name="Lan S."/>
            <person name="Tsai W.C."/>
            <person name="Van de Peer Y."/>
            <person name="Liu Z.J."/>
        </authorList>
    </citation>
    <scope>NUCLEOTIDE SEQUENCE [LARGE SCALE GENOMIC DNA]</scope>
    <source>
        <strain evidence="2">Lor288</strain>
    </source>
</reference>
<dbReference type="EMBL" id="JBBWWR010000016">
    <property type="protein sequence ID" value="KAK8947793.1"/>
    <property type="molecule type" value="Genomic_DNA"/>
</dbReference>
<dbReference type="InterPro" id="IPR002156">
    <property type="entry name" value="RNaseH_domain"/>
</dbReference>
<proteinExistence type="predicted"/>
<name>A0ABR2LRT4_9ASPA</name>
<accession>A0ABR2LRT4</accession>
<evidence type="ECO:0000259" key="1">
    <source>
        <dbReference type="Pfam" id="PF13456"/>
    </source>
</evidence>
<feature type="domain" description="RNase H type-1" evidence="1">
    <location>
        <begin position="4"/>
        <end position="67"/>
    </location>
</feature>
<keyword evidence="3" id="KW-1185">Reference proteome</keyword>
<dbReference type="Proteomes" id="UP001412067">
    <property type="component" value="Unassembled WGS sequence"/>
</dbReference>